<protein>
    <submittedName>
        <fullName evidence="5">CSON007617 protein</fullName>
    </submittedName>
</protein>
<feature type="region of interest" description="Disordered" evidence="2">
    <location>
        <begin position="92"/>
        <end position="113"/>
    </location>
</feature>
<proteinExistence type="predicted"/>
<dbReference type="VEuPathDB" id="VectorBase:CSON007617"/>
<gene>
    <name evidence="5" type="primary">CSON007617</name>
</gene>
<sequence length="938" mass="104147">MMLLTICNKKLVVVSLLIGLNQIFAVEVLDNNENSNITDTKSNVTKREEISGRARKSSFVFKDDYNDYGDNTGTGYGGDDYYDQGSSNYNQGVRGGRYYEPDNGGGGNKKVKFPADDARESLSSLIDDANKNYGVYSSSNSDSHRVKGGRGLFPFDSNNVEQSQYGSQYNNYESERIRGQDYNSYGQPINQAGVASSSSSSSSQPYKFVDPYSHKNFGHEDPSQEKLQTEEYIQKLKEQQQYLLAQKQKQQYLLAQQQHQQKQQYLLSQKNHGYNPESQVYRPPPGSNQNSNQFLGPYSPEYLQQQYLTSFPSVSHQDIHSRPPSIVNAFPGTFGANQNIHMGPFPPPGNYKLPNGVEISFTPPPGFEGPGSSPIIHSQPPNRPNSPPSTYQHLYERPFQSPYAPDRISHQGQVPFNGQYASQFGNYAQGPINPALLGHQGHPSQYGPGLNQQELGIVGGIGGISGQNGFGNAAFAPQGNRGPFGGLYDTFARQPDGFSRRISRAIEEISKNDDLQCVPKLVCQMVGTRMRNRPLPGFIDVDSLGTLIEAIPVETPSAKYMRAAILGLTNGDRRCYHAYNRCPSNEDDVLYYLNNHRGGFFRFFSGEDNTLNDQNHNQQSQQSNGLNSLLSLLGGSAGQGGNAQSQLNVLALQNIAAALGGANSGFRDPPAQPPSQTSSGGLNLGALSGLASNFQLLSTLGSLFGGTSGRSKETDIQGRQFTPKNDDKDDLSPFKDLDLIPKPKDEPNVTLTMTFQLGQLPHLLYVVINNAQNTFHHQNSLDLDRYSPNQFQKVTPDQIPIKTGTGSLAFSNEQFNNRYTSHQYQQQLQLQKELEELEREQKDRLAEQARLDKLSQFYTNTHRFQYTRPGTSSSNYNRYSVDRYRPGSSNNNYYNNRYTSSSSNNYNNLGGSGAGRIYVTNAQGVNEYYIENGRKHYL</sequence>
<feature type="coiled-coil region" evidence="1">
    <location>
        <begin position="820"/>
        <end position="850"/>
    </location>
</feature>
<feature type="compositionally biased region" description="Polar residues" evidence="2">
    <location>
        <begin position="181"/>
        <end position="195"/>
    </location>
</feature>
<feature type="region of interest" description="Disordered" evidence="2">
    <location>
        <begin position="273"/>
        <end position="297"/>
    </location>
</feature>
<feature type="chain" id="PRO_5033343334" evidence="3">
    <location>
        <begin position="26"/>
        <end position="938"/>
    </location>
</feature>
<evidence type="ECO:0000313" key="5">
    <source>
        <dbReference type="EMBL" id="SSX34209.1"/>
    </source>
</evidence>
<keyword evidence="3" id="KW-0732">Signal</keyword>
<reference evidence="4" key="1">
    <citation type="submission" date="2018-04" db="EMBL/GenBank/DDBJ databases">
        <authorList>
            <person name="Go L.Y."/>
            <person name="Mitchell J.A."/>
        </authorList>
    </citation>
    <scope>NUCLEOTIDE SEQUENCE</scope>
    <source>
        <tissue evidence="4">Whole organism</tissue>
    </source>
</reference>
<evidence type="ECO:0000256" key="3">
    <source>
        <dbReference type="SAM" id="SignalP"/>
    </source>
</evidence>
<keyword evidence="1" id="KW-0175">Coiled coil</keyword>
<feature type="region of interest" description="Disordered" evidence="2">
    <location>
        <begin position="365"/>
        <end position="388"/>
    </location>
</feature>
<name>A0A336MYJ3_CULSO</name>
<feature type="compositionally biased region" description="Basic and acidic residues" evidence="2">
    <location>
        <begin position="724"/>
        <end position="734"/>
    </location>
</feature>
<evidence type="ECO:0000256" key="2">
    <source>
        <dbReference type="SAM" id="MobiDB-lite"/>
    </source>
</evidence>
<dbReference type="EMBL" id="UFQT01002880">
    <property type="protein sequence ID" value="SSX34209.1"/>
    <property type="molecule type" value="Genomic_DNA"/>
</dbReference>
<accession>A0A336MYJ3</accession>
<dbReference type="EMBL" id="UFQS01002880">
    <property type="protein sequence ID" value="SSX14819.1"/>
    <property type="molecule type" value="Genomic_DNA"/>
</dbReference>
<organism evidence="5">
    <name type="scientific">Culicoides sonorensis</name>
    <name type="common">Biting midge</name>
    <dbReference type="NCBI Taxonomy" id="179676"/>
    <lineage>
        <taxon>Eukaryota</taxon>
        <taxon>Metazoa</taxon>
        <taxon>Ecdysozoa</taxon>
        <taxon>Arthropoda</taxon>
        <taxon>Hexapoda</taxon>
        <taxon>Insecta</taxon>
        <taxon>Pterygota</taxon>
        <taxon>Neoptera</taxon>
        <taxon>Endopterygota</taxon>
        <taxon>Diptera</taxon>
        <taxon>Nematocera</taxon>
        <taxon>Chironomoidea</taxon>
        <taxon>Ceratopogonidae</taxon>
        <taxon>Ceratopogoninae</taxon>
        <taxon>Culicoides</taxon>
        <taxon>Monoculicoides</taxon>
    </lineage>
</organism>
<evidence type="ECO:0000256" key="1">
    <source>
        <dbReference type="SAM" id="Coils"/>
    </source>
</evidence>
<feature type="compositionally biased region" description="Basic and acidic residues" evidence="2">
    <location>
        <begin position="217"/>
        <end position="226"/>
    </location>
</feature>
<reference evidence="5" key="2">
    <citation type="submission" date="2018-07" db="EMBL/GenBank/DDBJ databases">
        <authorList>
            <person name="Quirk P.G."/>
            <person name="Krulwich T.A."/>
        </authorList>
    </citation>
    <scope>NUCLEOTIDE SEQUENCE</scope>
</reference>
<evidence type="ECO:0000313" key="4">
    <source>
        <dbReference type="EMBL" id="SSX14819.1"/>
    </source>
</evidence>
<feature type="signal peptide" evidence="3">
    <location>
        <begin position="1"/>
        <end position="25"/>
    </location>
</feature>
<feature type="region of interest" description="Disordered" evidence="2">
    <location>
        <begin position="707"/>
        <end position="734"/>
    </location>
</feature>
<feature type="region of interest" description="Disordered" evidence="2">
    <location>
        <begin position="181"/>
        <end position="226"/>
    </location>
</feature>
<feature type="region of interest" description="Disordered" evidence="2">
    <location>
        <begin position="137"/>
        <end position="164"/>
    </location>
</feature>
<dbReference type="AlphaFoldDB" id="A0A336MYJ3"/>
<feature type="region of interest" description="Disordered" evidence="2">
    <location>
        <begin position="663"/>
        <end position="682"/>
    </location>
</feature>